<evidence type="ECO:0000313" key="4">
    <source>
        <dbReference type="EMBL" id="MFC3963013.1"/>
    </source>
</evidence>
<keyword evidence="2" id="KW-1133">Transmembrane helix</keyword>
<gene>
    <name evidence="4" type="ORF">ACFO0B_13545</name>
</gene>
<evidence type="ECO:0000259" key="3">
    <source>
        <dbReference type="Pfam" id="PF26527"/>
    </source>
</evidence>
<name>A0ABV8DSD6_9NOCA</name>
<evidence type="ECO:0000256" key="1">
    <source>
        <dbReference type="SAM" id="MobiDB-lite"/>
    </source>
</evidence>
<keyword evidence="2" id="KW-0472">Membrane</keyword>
<reference evidence="5" key="1">
    <citation type="journal article" date="2019" name="Int. J. Syst. Evol. Microbiol.">
        <title>The Global Catalogue of Microorganisms (GCM) 10K type strain sequencing project: providing services to taxonomists for standard genome sequencing and annotation.</title>
        <authorList>
            <consortium name="The Broad Institute Genomics Platform"/>
            <consortium name="The Broad Institute Genome Sequencing Center for Infectious Disease"/>
            <person name="Wu L."/>
            <person name="Ma J."/>
        </authorList>
    </citation>
    <scope>NUCLEOTIDE SEQUENCE [LARGE SCALE GENOMIC DNA]</scope>
    <source>
        <strain evidence="5">CGMCC 4.7330</strain>
    </source>
</reference>
<keyword evidence="5" id="KW-1185">Reference proteome</keyword>
<feature type="domain" description="DUF8176" evidence="3">
    <location>
        <begin position="244"/>
        <end position="363"/>
    </location>
</feature>
<dbReference type="InterPro" id="IPR058489">
    <property type="entry name" value="DUF8176"/>
</dbReference>
<evidence type="ECO:0000256" key="2">
    <source>
        <dbReference type="SAM" id="Phobius"/>
    </source>
</evidence>
<dbReference type="Pfam" id="PF26527">
    <property type="entry name" value="DUF8176"/>
    <property type="match status" value="1"/>
</dbReference>
<feature type="region of interest" description="Disordered" evidence="1">
    <location>
        <begin position="241"/>
        <end position="261"/>
    </location>
</feature>
<comment type="caution">
    <text evidence="4">The sequence shown here is derived from an EMBL/GenBank/DDBJ whole genome shotgun (WGS) entry which is preliminary data.</text>
</comment>
<evidence type="ECO:0000313" key="5">
    <source>
        <dbReference type="Proteomes" id="UP001595696"/>
    </source>
</evidence>
<dbReference type="EMBL" id="JBHSAX010000013">
    <property type="protein sequence ID" value="MFC3963013.1"/>
    <property type="molecule type" value="Genomic_DNA"/>
</dbReference>
<keyword evidence="2" id="KW-0812">Transmembrane</keyword>
<protein>
    <recommendedName>
        <fullName evidence="3">DUF8176 domain-containing protein</fullName>
    </recommendedName>
</protein>
<dbReference type="Proteomes" id="UP001595696">
    <property type="component" value="Unassembled WGS sequence"/>
</dbReference>
<organism evidence="4 5">
    <name type="scientific">Nocardia jiangsuensis</name>
    <dbReference type="NCBI Taxonomy" id="1691563"/>
    <lineage>
        <taxon>Bacteria</taxon>
        <taxon>Bacillati</taxon>
        <taxon>Actinomycetota</taxon>
        <taxon>Actinomycetes</taxon>
        <taxon>Mycobacteriales</taxon>
        <taxon>Nocardiaceae</taxon>
        <taxon>Nocardia</taxon>
    </lineage>
</organism>
<proteinExistence type="predicted"/>
<dbReference type="RefSeq" id="WP_378612752.1">
    <property type="nucleotide sequence ID" value="NZ_JBHSAX010000013.1"/>
</dbReference>
<sequence>MAEVVEPVLVEPPVEPVVIAPIGSEPEVAETAAEPPRPVIDAEVVQVDTGTAASTPPDEIDDELKFPWEREAEAAAAAEPDDIPRLRPQQADPLDDADLFGDADLAGDTVTPIDARRGEREQWQGEQWQGDDRFDNYVPSDVTAQRSEFVGGWSDWVGAGPAAPGRDDDGAVRTLPGPLAVRAQAPPEEGRRRRAFVVLGVAVLLLVLAAFGVVYLLGSGTDRTGSAPVVPSAMQFSSAGGPAAECRASRTPTEVRGAGRGGAMSGPDAILAFQYAYYVDRSGAAARQLVAPEAAVSPAEVIQRGIDSIPAGTTHCVRITGVGDNRYSVEVTEQRPGGVPASYSRQTVTTAEIGGRTLITGIAAG</sequence>
<feature type="transmembrane region" description="Helical" evidence="2">
    <location>
        <begin position="196"/>
        <end position="218"/>
    </location>
</feature>
<accession>A0ABV8DSD6</accession>